<dbReference type="Proteomes" id="UP000324748">
    <property type="component" value="Unassembled WGS sequence"/>
</dbReference>
<dbReference type="EMBL" id="VSWC01000014">
    <property type="protein sequence ID" value="KAA1115490.1"/>
    <property type="molecule type" value="Genomic_DNA"/>
</dbReference>
<gene>
    <name evidence="2" type="ORF">PGT21_036885</name>
</gene>
<name>A0A5B0QQN1_PUCGR</name>
<feature type="region of interest" description="Disordered" evidence="1">
    <location>
        <begin position="1"/>
        <end position="23"/>
    </location>
</feature>
<keyword evidence="3" id="KW-1185">Reference proteome</keyword>
<reference evidence="2 3" key="1">
    <citation type="submission" date="2019-05" db="EMBL/GenBank/DDBJ databases">
        <title>Emergence of the Ug99 lineage of the wheat stem rust pathogen through somatic hybridization.</title>
        <authorList>
            <person name="Li F."/>
            <person name="Upadhyaya N.M."/>
            <person name="Sperschneider J."/>
            <person name="Matny O."/>
            <person name="Nguyen-Phuc H."/>
            <person name="Mago R."/>
            <person name="Raley C."/>
            <person name="Miller M.E."/>
            <person name="Silverstein K.A.T."/>
            <person name="Henningsen E."/>
            <person name="Hirsch C.D."/>
            <person name="Visser B."/>
            <person name="Pretorius Z.A."/>
            <person name="Steffenson B.J."/>
            <person name="Schwessinger B."/>
            <person name="Dodds P.N."/>
            <person name="Figueroa M."/>
        </authorList>
    </citation>
    <scope>NUCLEOTIDE SEQUENCE [LARGE SCALE GENOMIC DNA]</scope>
    <source>
        <strain evidence="2">21-0</strain>
    </source>
</reference>
<dbReference type="AlphaFoldDB" id="A0A5B0QQN1"/>
<dbReference type="OrthoDB" id="10362416at2759"/>
<organism evidence="2 3">
    <name type="scientific">Puccinia graminis f. sp. tritici</name>
    <dbReference type="NCBI Taxonomy" id="56615"/>
    <lineage>
        <taxon>Eukaryota</taxon>
        <taxon>Fungi</taxon>
        <taxon>Dikarya</taxon>
        <taxon>Basidiomycota</taxon>
        <taxon>Pucciniomycotina</taxon>
        <taxon>Pucciniomycetes</taxon>
        <taxon>Pucciniales</taxon>
        <taxon>Pucciniaceae</taxon>
        <taxon>Puccinia</taxon>
    </lineage>
</organism>
<protein>
    <submittedName>
        <fullName evidence="2">Uncharacterized protein</fullName>
    </submittedName>
</protein>
<sequence length="144" mass="16023">MRTCTGRPGYLKHQHPGGGSTRLSGVLQGTPSGLIAGALEPAPTTHLVRRQPFTSSTSYIIGKMGTNKTQSAGSDRSTSILIVQLLSQQASFYLGEATYKRNLFWKLLILNKKCFLHVEAFHDPLPDQIIWQNLNKCWTIIQRI</sequence>
<evidence type="ECO:0000313" key="3">
    <source>
        <dbReference type="Proteomes" id="UP000324748"/>
    </source>
</evidence>
<evidence type="ECO:0000256" key="1">
    <source>
        <dbReference type="SAM" id="MobiDB-lite"/>
    </source>
</evidence>
<accession>A0A5B0QQN1</accession>
<evidence type="ECO:0000313" key="2">
    <source>
        <dbReference type="EMBL" id="KAA1115490.1"/>
    </source>
</evidence>
<comment type="caution">
    <text evidence="2">The sequence shown here is derived from an EMBL/GenBank/DDBJ whole genome shotgun (WGS) entry which is preliminary data.</text>
</comment>
<proteinExistence type="predicted"/>